<evidence type="ECO:0000313" key="3">
    <source>
        <dbReference type="Proteomes" id="UP000470771"/>
    </source>
</evidence>
<comment type="caution">
    <text evidence="2">The sequence shown here is derived from an EMBL/GenBank/DDBJ whole genome shotgun (WGS) entry which is preliminary data.</text>
</comment>
<feature type="transmembrane region" description="Helical" evidence="1">
    <location>
        <begin position="12"/>
        <end position="30"/>
    </location>
</feature>
<organism evidence="2 3">
    <name type="scientific">Acidiluteibacter ferrifornacis</name>
    <dbReference type="NCBI Taxonomy" id="2692424"/>
    <lineage>
        <taxon>Bacteria</taxon>
        <taxon>Pseudomonadati</taxon>
        <taxon>Bacteroidota</taxon>
        <taxon>Flavobacteriia</taxon>
        <taxon>Flavobacteriales</taxon>
        <taxon>Cryomorphaceae</taxon>
        <taxon>Acidiluteibacter</taxon>
    </lineage>
</organism>
<evidence type="ECO:0000256" key="1">
    <source>
        <dbReference type="SAM" id="Phobius"/>
    </source>
</evidence>
<sequence length="160" mass="18410">MIFRNRTIEMKWAFFFIIMMVLWMVMEKLVGLHDVYIDQHAIYTNFVAIPAVIIYFLALKEKRESFYRGHMSYTQGLISGLFITLVITAITPAMQFVVSTFITPSYFQNAAKYAVEQEFMTAAKAAEYFNLKNYILQATLSAPIMGIITSLIVAAFVKRD</sequence>
<name>A0A6N9NJQ4_9FLAO</name>
<keyword evidence="3" id="KW-1185">Reference proteome</keyword>
<proteinExistence type="predicted"/>
<dbReference type="Proteomes" id="UP000470771">
    <property type="component" value="Unassembled WGS sequence"/>
</dbReference>
<dbReference type="EMBL" id="WWNE01000012">
    <property type="protein sequence ID" value="NBG66916.1"/>
    <property type="molecule type" value="Genomic_DNA"/>
</dbReference>
<keyword evidence="1" id="KW-0472">Membrane</keyword>
<dbReference type="AlphaFoldDB" id="A0A6N9NJQ4"/>
<feature type="transmembrane region" description="Helical" evidence="1">
    <location>
        <begin position="42"/>
        <end position="59"/>
    </location>
</feature>
<keyword evidence="1" id="KW-0812">Transmembrane</keyword>
<dbReference type="Pfam" id="PF13858">
    <property type="entry name" value="DUF4199"/>
    <property type="match status" value="1"/>
</dbReference>
<feature type="transmembrane region" description="Helical" evidence="1">
    <location>
        <begin position="134"/>
        <end position="157"/>
    </location>
</feature>
<dbReference type="RefSeq" id="WP_160633870.1">
    <property type="nucleotide sequence ID" value="NZ_WWNE01000012.1"/>
</dbReference>
<evidence type="ECO:0000313" key="2">
    <source>
        <dbReference type="EMBL" id="NBG66916.1"/>
    </source>
</evidence>
<protein>
    <submittedName>
        <fullName evidence="2">DUF4199 family protein</fullName>
    </submittedName>
</protein>
<feature type="transmembrane region" description="Helical" evidence="1">
    <location>
        <begin position="80"/>
        <end position="102"/>
    </location>
</feature>
<keyword evidence="1" id="KW-1133">Transmembrane helix</keyword>
<gene>
    <name evidence="2" type="ORF">GQN54_12380</name>
</gene>
<accession>A0A6N9NJQ4</accession>
<dbReference type="InterPro" id="IPR025250">
    <property type="entry name" value="DUF4199"/>
</dbReference>
<reference evidence="2 3" key="1">
    <citation type="submission" date="2019-12" db="EMBL/GenBank/DDBJ databases">
        <authorList>
            <person name="Zhao J."/>
        </authorList>
    </citation>
    <scope>NUCLEOTIDE SEQUENCE [LARGE SCALE GENOMIC DNA]</scope>
    <source>
        <strain evidence="2 3">S-15</strain>
    </source>
</reference>